<proteinExistence type="predicted"/>
<dbReference type="EMBL" id="LCGH01000003">
    <property type="protein sequence ID" value="KKT11663.1"/>
    <property type="molecule type" value="Genomic_DNA"/>
</dbReference>
<gene>
    <name evidence="2" type="ORF">UV91_C0003G0052</name>
</gene>
<evidence type="ECO:0000256" key="1">
    <source>
        <dbReference type="SAM" id="MobiDB-lite"/>
    </source>
</evidence>
<reference evidence="2 3" key="1">
    <citation type="journal article" date="2015" name="Nature">
        <title>rRNA introns, odd ribosomes, and small enigmatic genomes across a large radiation of phyla.</title>
        <authorList>
            <person name="Brown C.T."/>
            <person name="Hug L.A."/>
            <person name="Thomas B.C."/>
            <person name="Sharon I."/>
            <person name="Castelle C.J."/>
            <person name="Singh A."/>
            <person name="Wilkins M.J."/>
            <person name="Williams K.H."/>
            <person name="Banfield J.F."/>
        </authorList>
    </citation>
    <scope>NUCLEOTIDE SEQUENCE [LARGE SCALE GENOMIC DNA]</scope>
</reference>
<organism evidence="2 3">
    <name type="scientific">Candidatus Nomurabacteria bacterium GW2011_GWF2_43_24</name>
    <dbReference type="NCBI Taxonomy" id="1618778"/>
    <lineage>
        <taxon>Bacteria</taxon>
        <taxon>Candidatus Nomuraibacteriota</taxon>
    </lineage>
</organism>
<dbReference type="Proteomes" id="UP000033907">
    <property type="component" value="Unassembled WGS sequence"/>
</dbReference>
<sequence>MLARLEDEWHLPYLAAEIAKGLTEFLRKKLAEKGKLISPKEAEEFSRKIEMIHGSESLEELDKLLWSFEQMAGELVELKAGELQFAAAAWVPEVFKQVKAELEEHKKKHPGNLEKRGVKIVEPEAEKKEGKILKFPPDEKGRH</sequence>
<comment type="caution">
    <text evidence="2">The sequence shown here is derived from an EMBL/GenBank/DDBJ whole genome shotgun (WGS) entry which is preliminary data.</text>
</comment>
<feature type="region of interest" description="Disordered" evidence="1">
    <location>
        <begin position="106"/>
        <end position="143"/>
    </location>
</feature>
<protein>
    <submittedName>
        <fullName evidence="2">Uncharacterized protein</fullName>
    </submittedName>
</protein>
<name>A0A0G1EPF6_9BACT</name>
<evidence type="ECO:0000313" key="3">
    <source>
        <dbReference type="Proteomes" id="UP000033907"/>
    </source>
</evidence>
<accession>A0A0G1EPF6</accession>
<evidence type="ECO:0000313" key="2">
    <source>
        <dbReference type="EMBL" id="KKT11663.1"/>
    </source>
</evidence>
<dbReference type="AlphaFoldDB" id="A0A0G1EPF6"/>